<keyword evidence="2" id="KW-0813">Transport</keyword>
<dbReference type="Gene3D" id="3.40.190.10">
    <property type="entry name" value="Periplasmic binding protein-like II"/>
    <property type="match status" value="2"/>
</dbReference>
<comment type="similarity">
    <text evidence="1">Belongs to the bacterial solute-binding protein 3 family.</text>
</comment>
<dbReference type="EMBL" id="CAJZAG010000007">
    <property type="protein sequence ID" value="CAG9176380.1"/>
    <property type="molecule type" value="Genomic_DNA"/>
</dbReference>
<name>A0ABM8X8V7_9BURK</name>
<proteinExistence type="inferred from homology"/>
<dbReference type="RefSeq" id="WP_377741706.1">
    <property type="nucleotide sequence ID" value="NZ_CAJZAG010000007.1"/>
</dbReference>
<evidence type="ECO:0000256" key="1">
    <source>
        <dbReference type="ARBA" id="ARBA00010333"/>
    </source>
</evidence>
<comment type="caution">
    <text evidence="6">The sequence shown here is derived from an EMBL/GenBank/DDBJ whole genome shotgun (WGS) entry which is preliminary data.</text>
</comment>
<reference evidence="6 7" key="1">
    <citation type="submission" date="2021-08" db="EMBL/GenBank/DDBJ databases">
        <authorList>
            <person name="Peeters C."/>
        </authorList>
    </citation>
    <scope>NUCLEOTIDE SEQUENCE [LARGE SCALE GENOMIC DNA]</scope>
    <source>
        <strain evidence="6 7">LMG 32289</strain>
    </source>
</reference>
<evidence type="ECO:0000313" key="6">
    <source>
        <dbReference type="EMBL" id="CAG9176380.1"/>
    </source>
</evidence>
<organism evidence="6 7">
    <name type="scientific">Cupriavidus pampae</name>
    <dbReference type="NCBI Taxonomy" id="659251"/>
    <lineage>
        <taxon>Bacteria</taxon>
        <taxon>Pseudomonadati</taxon>
        <taxon>Pseudomonadota</taxon>
        <taxon>Betaproteobacteria</taxon>
        <taxon>Burkholderiales</taxon>
        <taxon>Burkholderiaceae</taxon>
        <taxon>Cupriavidus</taxon>
    </lineage>
</organism>
<dbReference type="CDD" id="cd13688">
    <property type="entry name" value="PBP2_GltI_DEBP"/>
    <property type="match status" value="1"/>
</dbReference>
<dbReference type="PANTHER" id="PTHR30085:SF2">
    <property type="entry name" value="GLUTAMATE_ASPARTATE IMPORT SOLUTE-BINDING PROTEIN"/>
    <property type="match status" value="1"/>
</dbReference>
<dbReference type="Proteomes" id="UP000706525">
    <property type="component" value="Unassembled WGS sequence"/>
</dbReference>
<dbReference type="SMART" id="SM00062">
    <property type="entry name" value="PBPb"/>
    <property type="match status" value="1"/>
</dbReference>
<evidence type="ECO:0000313" key="7">
    <source>
        <dbReference type="Proteomes" id="UP000706525"/>
    </source>
</evidence>
<keyword evidence="3 4" id="KW-0732">Signal</keyword>
<dbReference type="InterPro" id="IPR051455">
    <property type="entry name" value="Bact_solute-bind_prot3"/>
</dbReference>
<feature type="chain" id="PRO_5045550630" evidence="4">
    <location>
        <begin position="40"/>
        <end position="319"/>
    </location>
</feature>
<feature type="signal peptide" evidence="4">
    <location>
        <begin position="1"/>
        <end position="39"/>
    </location>
</feature>
<evidence type="ECO:0000256" key="2">
    <source>
        <dbReference type="ARBA" id="ARBA00022448"/>
    </source>
</evidence>
<dbReference type="InterPro" id="IPR001638">
    <property type="entry name" value="Solute-binding_3/MltF_N"/>
</dbReference>
<dbReference type="PANTHER" id="PTHR30085">
    <property type="entry name" value="AMINO ACID ABC TRANSPORTER PERMEASE"/>
    <property type="match status" value="1"/>
</dbReference>
<accession>A0ABM8X8V7</accession>
<gene>
    <name evidence="6" type="primary">gltI_3</name>
    <name evidence="6" type="ORF">LMG32289_03513</name>
</gene>
<sequence>MNTLALPRRLPACARRGLSALFLSVAASLPMALLAPAHAASPNVPPGNSVVQRILVTGAVRIAHRESSVPFSFVADGKPMGYAVDLCLRIAESLRTALKQPQLRVEFVPVTPASRIPAIVEGKADLECGSTTNNRDRREVVAFTIPHYIAGSRMIVKTDGGIHKWADLRGKTVVSTTGTTPLVQVRKMNESGALGWKIVEAKDHAEAFAMVESGRADAFVMDDVLLYGLRANAKAPAQYTVTGDLLTIEPYAIMLSKHDVEFKKLVDKAMINAIYDQETQRLYRKWFLTAIPPNGITLDIPMSYLLRDSFKFPSDKVAD</sequence>
<dbReference type="SUPFAM" id="SSF53850">
    <property type="entry name" value="Periplasmic binding protein-like II"/>
    <property type="match status" value="1"/>
</dbReference>
<protein>
    <submittedName>
        <fullName evidence="6">Glutamate/aspartate import solute-binding protein</fullName>
    </submittedName>
</protein>
<keyword evidence="7" id="KW-1185">Reference proteome</keyword>
<evidence type="ECO:0000259" key="5">
    <source>
        <dbReference type="SMART" id="SM00062"/>
    </source>
</evidence>
<evidence type="ECO:0000256" key="3">
    <source>
        <dbReference type="ARBA" id="ARBA00022729"/>
    </source>
</evidence>
<dbReference type="Pfam" id="PF00497">
    <property type="entry name" value="SBP_bac_3"/>
    <property type="match status" value="1"/>
</dbReference>
<feature type="domain" description="Solute-binding protein family 3/N-terminal" evidence="5">
    <location>
        <begin position="59"/>
        <end position="290"/>
    </location>
</feature>
<evidence type="ECO:0000256" key="4">
    <source>
        <dbReference type="SAM" id="SignalP"/>
    </source>
</evidence>